<feature type="domain" description="DC1-like C-terminal" evidence="3">
    <location>
        <begin position="799"/>
        <end position="837"/>
    </location>
</feature>
<reference evidence="4 5" key="1">
    <citation type="submission" date="2019-11" db="EMBL/GenBank/DDBJ databases">
        <authorList>
            <person name="Jiao W.-B."/>
            <person name="Schneeberger K."/>
        </authorList>
    </citation>
    <scope>NUCLEOTIDE SEQUENCE [LARGE SCALE GENOMIC DNA]</scope>
    <source>
        <strain evidence="5">cv. An-1</strain>
    </source>
</reference>
<name>A0A654FL93_ARATH</name>
<evidence type="ECO:0000256" key="1">
    <source>
        <dbReference type="ARBA" id="ARBA00022737"/>
    </source>
</evidence>
<dbReference type="EMBL" id="CACRSJ010000109">
    <property type="protein sequence ID" value="VYS61620.1"/>
    <property type="molecule type" value="Genomic_DNA"/>
</dbReference>
<dbReference type="Pfam" id="PF22926">
    <property type="entry name" value="C1-like_CT"/>
    <property type="match status" value="1"/>
</dbReference>
<feature type="domain" description="DC1" evidence="2">
    <location>
        <begin position="728"/>
        <end position="775"/>
    </location>
</feature>
<accession>A0A654FL93</accession>
<dbReference type="InterPro" id="IPR046349">
    <property type="entry name" value="C1-like_sf"/>
</dbReference>
<dbReference type="InterPro" id="IPR004146">
    <property type="entry name" value="DC1"/>
</dbReference>
<evidence type="ECO:0000313" key="4">
    <source>
        <dbReference type="EMBL" id="VYS61620.1"/>
    </source>
</evidence>
<dbReference type="InterPro" id="IPR054483">
    <property type="entry name" value="DC1-like_CT"/>
</dbReference>
<dbReference type="Proteomes" id="UP000426265">
    <property type="component" value="Unassembled WGS sequence"/>
</dbReference>
<feature type="domain" description="DC1" evidence="2">
    <location>
        <begin position="427"/>
        <end position="470"/>
    </location>
</feature>
<feature type="domain" description="DC1" evidence="2">
    <location>
        <begin position="553"/>
        <end position="603"/>
    </location>
</feature>
<dbReference type="PANTHER" id="PTHR32410:SF153">
    <property type="entry name" value="CHP-RICH ZINC FINGER PROTEIN-LIKE-RELATED"/>
    <property type="match status" value="1"/>
</dbReference>
<dbReference type="InterPro" id="IPR053192">
    <property type="entry name" value="Vacuole_Formation_Reg"/>
</dbReference>
<feature type="domain" description="DC1" evidence="2">
    <location>
        <begin position="672"/>
        <end position="719"/>
    </location>
</feature>
<sequence length="841" mass="96606">MDSESELKSLFFQIVSVPDDREKKWTVRPLVIKIISLVSSMDLDSQPKPESELISLIKQIISVGNSIPESQLVSLVTQTISLIRSIESDPDTKQESEPELMSLTAQIYSYLESTDSDELSSLFDQLESLVESMYSEPPEMKLISLIRKVMPLTNDTQLLEIFQREPLTDDAKLLISRKSFAERDAKVISLIFEIITLVNSTDLDSLPESELMSVVTQTISVFNSMDLDSQPEPLRLLISLLSQKYSDSSELELDLDSDFTSLVNKTLRLEPEPKLISLILEIVTLVFSMYTKWENLISLCPRLDVSLKDGKFHVGNIYMWNGKLECLPSNWVKFRFTGGELASHFLCQGCNGENHKGYIKAPVEIKHPFHPKHSLLLVSLKLFSSRRKCYCCEKSLKKIFYYCSACDFAVNFACVQKPPDLSMHHPKWHEHTLALFPTQTPFPCSVCALTHSSCPFYTCPPCDFVIHQKCFSLPRVIRISRHPHRISICRRKIDNDYGCYSCVKDGCSYAAHSKCATQTNVWDGKELEGEPEEDMDEEVEPFVTISEGIIQHFSHEHHHMKLDVNTDRDYDENNLCQPCTTPIYFGNFFSCMQCDFILHEECASFRRKIYHPIHPHLLTLSRAHKSDHQEFFCSACSSSCTIGFFYECNEENCYFKVHVECATISEPLVHESHVHPLFLTSKPEETRRTCYVCKGLRRGGSDTFNCIEECDFALCFGCATIPNMVRYKHDKHMLTLSYGEKTSTMTYWCEVCEGKIDPKKRFYMCDEYCCVTLHMSFMLGRDLNMKPGSSLIRGDKKIYVLPNNHMSRPICLHCKKRCPFKEFFIENELAFCSIFCVMSKN</sequence>
<evidence type="ECO:0000259" key="3">
    <source>
        <dbReference type="Pfam" id="PF22926"/>
    </source>
</evidence>
<feature type="domain" description="DC1" evidence="2">
    <location>
        <begin position="368"/>
        <end position="415"/>
    </location>
</feature>
<gene>
    <name evidence="4" type="ORF">AN1_LOCUS17049</name>
</gene>
<dbReference type="SUPFAM" id="SSF57889">
    <property type="entry name" value="Cysteine-rich domain"/>
    <property type="match status" value="4"/>
</dbReference>
<keyword evidence="1" id="KW-0677">Repeat</keyword>
<organism evidence="4 5">
    <name type="scientific">Arabidopsis thaliana</name>
    <name type="common">Mouse-ear cress</name>
    <dbReference type="NCBI Taxonomy" id="3702"/>
    <lineage>
        <taxon>Eukaryota</taxon>
        <taxon>Viridiplantae</taxon>
        <taxon>Streptophyta</taxon>
        <taxon>Embryophyta</taxon>
        <taxon>Tracheophyta</taxon>
        <taxon>Spermatophyta</taxon>
        <taxon>Magnoliopsida</taxon>
        <taxon>eudicotyledons</taxon>
        <taxon>Gunneridae</taxon>
        <taxon>Pentapetalae</taxon>
        <taxon>rosids</taxon>
        <taxon>malvids</taxon>
        <taxon>Brassicales</taxon>
        <taxon>Brassicaceae</taxon>
        <taxon>Camelineae</taxon>
        <taxon>Arabidopsis</taxon>
    </lineage>
</organism>
<proteinExistence type="predicted"/>
<dbReference type="ExpressionAtlas" id="A0A654FL93">
    <property type="expression patterns" value="baseline and differential"/>
</dbReference>
<dbReference type="AlphaFoldDB" id="A0A654FL93"/>
<evidence type="ECO:0008006" key="6">
    <source>
        <dbReference type="Google" id="ProtNLM"/>
    </source>
</evidence>
<evidence type="ECO:0000313" key="5">
    <source>
        <dbReference type="Proteomes" id="UP000426265"/>
    </source>
</evidence>
<dbReference type="Pfam" id="PF03107">
    <property type="entry name" value="C1_2"/>
    <property type="match status" value="6"/>
</dbReference>
<protein>
    <recommendedName>
        <fullName evidence="6">Cysteine/Histidine-rich C1 domain family protein</fullName>
    </recommendedName>
</protein>
<evidence type="ECO:0000259" key="2">
    <source>
        <dbReference type="Pfam" id="PF03107"/>
    </source>
</evidence>
<feature type="domain" description="DC1" evidence="2">
    <location>
        <begin position="612"/>
        <end position="662"/>
    </location>
</feature>
<dbReference type="PANTHER" id="PTHR32410">
    <property type="entry name" value="CYSTEINE/HISTIDINE-RICH C1 DOMAIN FAMILY PROTEIN"/>
    <property type="match status" value="1"/>
</dbReference>